<gene>
    <name evidence="1" type="ORF">SAMN04487766_10899</name>
</gene>
<reference evidence="1 2" key="1">
    <citation type="submission" date="2016-10" db="EMBL/GenBank/DDBJ databases">
        <authorList>
            <person name="de Groot N.N."/>
        </authorList>
    </citation>
    <scope>NUCLEOTIDE SEQUENCE [LARGE SCALE GENOMIC DNA]</scope>
    <source>
        <strain evidence="1 2">KPR-7B</strain>
    </source>
</reference>
<proteinExistence type="predicted"/>
<dbReference type="RefSeq" id="WP_256329253.1">
    <property type="nucleotide sequence ID" value="NZ_FNHU01000008.1"/>
</dbReference>
<dbReference type="Proteomes" id="UP000199671">
    <property type="component" value="Unassembled WGS sequence"/>
</dbReference>
<protein>
    <recommendedName>
        <fullName evidence="3">DUF559 domain-containing protein</fullName>
    </recommendedName>
</protein>
<sequence length="288" mass="32033">MGRRIDQDLLELVRGCYGAVRLRDLDLDRTGRRHAHKLIRAGELNEHPHGVVSIPGTDQALILARIHGGLVTCQHAAMYYGYPHPRRRQVVHLAVPHGGGVPIVKDEVLHVDRSLLPPSPTEYPVAPIPSMLARYLRCDPNREAPLMACDAALHQGHTSVETIAALLRGPGSRQAKHRLTLASPRARSPLETLARLQLHDAGIPFVDGVNIPRVGEVDLLVAGWLALELDGYTYHEDEFQFGLDRRRDREPVRQGYRVARFTRQDVEAGQVGEEIRGLLAARRRLAGT</sequence>
<accession>A0A1G9WZ25</accession>
<dbReference type="AlphaFoldDB" id="A0A1G9WZ25"/>
<evidence type="ECO:0000313" key="2">
    <source>
        <dbReference type="Proteomes" id="UP000199671"/>
    </source>
</evidence>
<organism evidence="1 2">
    <name type="scientific">Actinomyces ruminicola</name>
    <dbReference type="NCBI Taxonomy" id="332524"/>
    <lineage>
        <taxon>Bacteria</taxon>
        <taxon>Bacillati</taxon>
        <taxon>Actinomycetota</taxon>
        <taxon>Actinomycetes</taxon>
        <taxon>Actinomycetales</taxon>
        <taxon>Actinomycetaceae</taxon>
        <taxon>Actinomyces</taxon>
    </lineage>
</organism>
<name>A0A1G9WZ25_9ACTO</name>
<dbReference type="EMBL" id="FNHU01000008">
    <property type="protein sequence ID" value="SDM89491.1"/>
    <property type="molecule type" value="Genomic_DNA"/>
</dbReference>
<dbReference type="Gene3D" id="3.40.960.10">
    <property type="entry name" value="VSR Endonuclease"/>
    <property type="match status" value="1"/>
</dbReference>
<evidence type="ECO:0000313" key="1">
    <source>
        <dbReference type="EMBL" id="SDM89491.1"/>
    </source>
</evidence>
<evidence type="ECO:0008006" key="3">
    <source>
        <dbReference type="Google" id="ProtNLM"/>
    </source>
</evidence>